<reference evidence="1" key="1">
    <citation type="submission" date="2014-11" db="EMBL/GenBank/DDBJ databases">
        <authorList>
            <person name="Amaro Gonzalez C."/>
        </authorList>
    </citation>
    <scope>NUCLEOTIDE SEQUENCE</scope>
</reference>
<sequence>MDQMVLFAFVFAVSSSWLIDLISTTLHCICFSVQIDLFVNNKTSTLK</sequence>
<proteinExistence type="predicted"/>
<evidence type="ECO:0000313" key="1">
    <source>
        <dbReference type="EMBL" id="JAH20147.1"/>
    </source>
</evidence>
<accession>A0A0E9QUM3</accession>
<dbReference type="EMBL" id="GBXM01088430">
    <property type="protein sequence ID" value="JAH20147.1"/>
    <property type="molecule type" value="Transcribed_RNA"/>
</dbReference>
<dbReference type="AlphaFoldDB" id="A0A0E9QUM3"/>
<protein>
    <submittedName>
        <fullName evidence="1">Uncharacterized protein</fullName>
    </submittedName>
</protein>
<name>A0A0E9QUM3_ANGAN</name>
<organism evidence="1">
    <name type="scientific">Anguilla anguilla</name>
    <name type="common">European freshwater eel</name>
    <name type="synonym">Muraena anguilla</name>
    <dbReference type="NCBI Taxonomy" id="7936"/>
    <lineage>
        <taxon>Eukaryota</taxon>
        <taxon>Metazoa</taxon>
        <taxon>Chordata</taxon>
        <taxon>Craniata</taxon>
        <taxon>Vertebrata</taxon>
        <taxon>Euteleostomi</taxon>
        <taxon>Actinopterygii</taxon>
        <taxon>Neopterygii</taxon>
        <taxon>Teleostei</taxon>
        <taxon>Anguilliformes</taxon>
        <taxon>Anguillidae</taxon>
        <taxon>Anguilla</taxon>
    </lineage>
</organism>
<reference evidence="1" key="2">
    <citation type="journal article" date="2015" name="Fish Shellfish Immunol.">
        <title>Early steps in the European eel (Anguilla anguilla)-Vibrio vulnificus interaction in the gills: Role of the RtxA13 toxin.</title>
        <authorList>
            <person name="Callol A."/>
            <person name="Pajuelo D."/>
            <person name="Ebbesson L."/>
            <person name="Teles M."/>
            <person name="MacKenzie S."/>
            <person name="Amaro C."/>
        </authorList>
    </citation>
    <scope>NUCLEOTIDE SEQUENCE</scope>
</reference>